<dbReference type="Pfam" id="PF04075">
    <property type="entry name" value="F420H2_quin_red"/>
    <property type="match status" value="1"/>
</dbReference>
<keyword evidence="2" id="KW-1185">Reference proteome</keyword>
<proteinExistence type="predicted"/>
<dbReference type="GO" id="GO:0016491">
    <property type="term" value="F:oxidoreductase activity"/>
    <property type="evidence" value="ECO:0007669"/>
    <property type="project" value="InterPro"/>
</dbReference>
<accession>A0A1G8ZLR2</accession>
<evidence type="ECO:0000313" key="2">
    <source>
        <dbReference type="Proteomes" id="UP000199213"/>
    </source>
</evidence>
<dbReference type="RefSeq" id="WP_176797903.1">
    <property type="nucleotide sequence ID" value="NZ_FNFM01000005.1"/>
</dbReference>
<dbReference type="InterPro" id="IPR012349">
    <property type="entry name" value="Split_barrel_FMN-bd"/>
</dbReference>
<reference evidence="2" key="1">
    <citation type="submission" date="2016-10" db="EMBL/GenBank/DDBJ databases">
        <authorList>
            <person name="Varghese N."/>
            <person name="Submissions S."/>
        </authorList>
    </citation>
    <scope>NUCLEOTIDE SEQUENCE [LARGE SCALE GENOMIC DNA]</scope>
    <source>
        <strain evidence="2">DSM 45460</strain>
    </source>
</reference>
<dbReference type="Gene3D" id="2.30.110.10">
    <property type="entry name" value="Electron Transport, Fmn-binding Protein, Chain A"/>
    <property type="match status" value="1"/>
</dbReference>
<evidence type="ECO:0000313" key="1">
    <source>
        <dbReference type="EMBL" id="SDK15978.1"/>
    </source>
</evidence>
<protein>
    <submittedName>
        <fullName evidence="1">Deazaflavin-dependent oxidoreductase, nitroreductase family</fullName>
    </submittedName>
</protein>
<gene>
    <name evidence="1" type="ORF">SAMN04487820_10513</name>
</gene>
<dbReference type="EMBL" id="FNFM01000005">
    <property type="protein sequence ID" value="SDK15978.1"/>
    <property type="molecule type" value="Genomic_DNA"/>
</dbReference>
<name>A0A1G8ZLR2_ACTMZ</name>
<sequence length="162" mass="18393">MPITKHGPSGLLRGALRAPVRLYRRDLGWLLGHRFLYLVHRGRNTGVLRETVLEVVRHRPDSGEVVVVSGWGDRSQWYRNITRSPAVEVRVGRQHYRYPQQRVLDESETADLLAGYVRRHPHLARVLARATGWPLLTAEGRAELARTLPAVSFTPRDHVGSA</sequence>
<dbReference type="InterPro" id="IPR004378">
    <property type="entry name" value="F420H2_quin_Rdtase"/>
</dbReference>
<organism evidence="1 2">
    <name type="scientific">Actinopolyspora mzabensis</name>
    <dbReference type="NCBI Taxonomy" id="995066"/>
    <lineage>
        <taxon>Bacteria</taxon>
        <taxon>Bacillati</taxon>
        <taxon>Actinomycetota</taxon>
        <taxon>Actinomycetes</taxon>
        <taxon>Actinopolysporales</taxon>
        <taxon>Actinopolysporaceae</taxon>
        <taxon>Actinopolyspora</taxon>
    </lineage>
</organism>
<dbReference type="NCBIfam" id="TIGR00026">
    <property type="entry name" value="hi_GC_TIGR00026"/>
    <property type="match status" value="1"/>
</dbReference>
<dbReference type="AlphaFoldDB" id="A0A1G8ZLR2"/>
<dbReference type="Proteomes" id="UP000199213">
    <property type="component" value="Unassembled WGS sequence"/>
</dbReference>